<accession>A0A0C3QH03</accession>
<comment type="activity regulation">
    <text evidence="11">Ubiquitination of histone H2B to form H2BK123ub1 is required for efficient DOT1 methyltransferase activity on histone H3.</text>
</comment>
<dbReference type="Proteomes" id="UP000054248">
    <property type="component" value="Unassembled WGS sequence"/>
</dbReference>
<evidence type="ECO:0000313" key="14">
    <source>
        <dbReference type="EMBL" id="KIO24914.1"/>
    </source>
</evidence>
<dbReference type="PROSITE" id="PS51569">
    <property type="entry name" value="DOT1"/>
    <property type="match status" value="1"/>
</dbReference>
<feature type="domain" description="DOT1" evidence="13">
    <location>
        <begin position="58"/>
        <end position="391"/>
    </location>
</feature>
<dbReference type="SUPFAM" id="SSF53335">
    <property type="entry name" value="S-adenosyl-L-methionine-dependent methyltransferases"/>
    <property type="match status" value="1"/>
</dbReference>
<feature type="region of interest" description="Disordered" evidence="12">
    <location>
        <begin position="399"/>
        <end position="449"/>
    </location>
</feature>
<dbReference type="InterPro" id="IPR029063">
    <property type="entry name" value="SAM-dependent_MTases_sf"/>
</dbReference>
<comment type="subcellular location">
    <subcellularLocation>
        <location evidence="1 11">Nucleus</location>
    </subcellularLocation>
</comment>
<comment type="similarity">
    <text evidence="11">Belongs to the class I-like SAM-binding methyltransferase superfamily. DOT1 family.</text>
</comment>
<evidence type="ECO:0000256" key="1">
    <source>
        <dbReference type="ARBA" id="ARBA00004123"/>
    </source>
</evidence>
<evidence type="ECO:0000256" key="12">
    <source>
        <dbReference type="SAM" id="MobiDB-lite"/>
    </source>
</evidence>
<evidence type="ECO:0000256" key="8">
    <source>
        <dbReference type="ARBA" id="ARBA00023242"/>
    </source>
</evidence>
<evidence type="ECO:0000256" key="9">
    <source>
        <dbReference type="ARBA" id="ARBA00029821"/>
    </source>
</evidence>
<dbReference type="GO" id="GO:0000077">
    <property type="term" value="P:DNA damage checkpoint signaling"/>
    <property type="evidence" value="ECO:0007669"/>
    <property type="project" value="TreeGrafter"/>
</dbReference>
<evidence type="ECO:0000256" key="3">
    <source>
        <dbReference type="ARBA" id="ARBA00020987"/>
    </source>
</evidence>
<dbReference type="EMBL" id="KN823052">
    <property type="protein sequence ID" value="KIO24914.1"/>
    <property type="molecule type" value="Genomic_DNA"/>
</dbReference>
<dbReference type="Pfam" id="PF08123">
    <property type="entry name" value="DOT1"/>
    <property type="match status" value="1"/>
</dbReference>
<dbReference type="OrthoDB" id="443402at2759"/>
<keyword evidence="6 11" id="KW-0949">S-adenosyl-L-methionine</keyword>
<dbReference type="Gene3D" id="3.40.50.150">
    <property type="entry name" value="Vaccinia Virus protein VP39"/>
    <property type="match status" value="1"/>
</dbReference>
<organism evidence="14 15">
    <name type="scientific">Tulasnella calospora MUT 4182</name>
    <dbReference type="NCBI Taxonomy" id="1051891"/>
    <lineage>
        <taxon>Eukaryota</taxon>
        <taxon>Fungi</taxon>
        <taxon>Dikarya</taxon>
        <taxon>Basidiomycota</taxon>
        <taxon>Agaricomycotina</taxon>
        <taxon>Agaricomycetes</taxon>
        <taxon>Cantharellales</taxon>
        <taxon>Tulasnellaceae</taxon>
        <taxon>Tulasnella</taxon>
    </lineage>
</organism>
<evidence type="ECO:0000256" key="6">
    <source>
        <dbReference type="ARBA" id="ARBA00022691"/>
    </source>
</evidence>
<keyword evidence="15" id="KW-1185">Reference proteome</keyword>
<evidence type="ECO:0000256" key="2">
    <source>
        <dbReference type="ARBA" id="ARBA00012190"/>
    </source>
</evidence>
<feature type="region of interest" description="Disordered" evidence="12">
    <location>
        <begin position="1"/>
        <end position="29"/>
    </location>
</feature>
<dbReference type="FunFam" id="3.40.50.150:FF:000033">
    <property type="entry name" value="Histone-lysine N-methyltransferase, H3 lysine-79 specific"/>
    <property type="match status" value="1"/>
</dbReference>
<evidence type="ECO:0000256" key="10">
    <source>
        <dbReference type="ARBA" id="ARBA00047770"/>
    </source>
</evidence>
<dbReference type="PANTHER" id="PTHR21451:SF0">
    <property type="entry name" value="HISTONE-LYSINE N-METHYLTRANSFERASE, H3 LYSINE-79 SPECIFIC"/>
    <property type="match status" value="1"/>
</dbReference>
<dbReference type="PANTHER" id="PTHR21451">
    <property type="entry name" value="HISTONE H3 METHYLTRANSFERASE"/>
    <property type="match status" value="1"/>
</dbReference>
<evidence type="ECO:0000256" key="7">
    <source>
        <dbReference type="ARBA" id="ARBA00022853"/>
    </source>
</evidence>
<dbReference type="GO" id="GO:0005634">
    <property type="term" value="C:nucleus"/>
    <property type="evidence" value="ECO:0007669"/>
    <property type="project" value="UniProtKB-SubCell"/>
</dbReference>
<evidence type="ECO:0000256" key="11">
    <source>
        <dbReference type="RuleBase" id="RU271113"/>
    </source>
</evidence>
<dbReference type="AlphaFoldDB" id="A0A0C3QH03"/>
<dbReference type="EC" id="2.1.1.360" evidence="2 11"/>
<proteinExistence type="inferred from homology"/>
<reference evidence="15" key="2">
    <citation type="submission" date="2015-01" db="EMBL/GenBank/DDBJ databases">
        <title>Evolutionary Origins and Diversification of the Mycorrhizal Mutualists.</title>
        <authorList>
            <consortium name="DOE Joint Genome Institute"/>
            <consortium name="Mycorrhizal Genomics Consortium"/>
            <person name="Kohler A."/>
            <person name="Kuo A."/>
            <person name="Nagy L.G."/>
            <person name="Floudas D."/>
            <person name="Copeland A."/>
            <person name="Barry K.W."/>
            <person name="Cichocki N."/>
            <person name="Veneault-Fourrey C."/>
            <person name="LaButti K."/>
            <person name="Lindquist E.A."/>
            <person name="Lipzen A."/>
            <person name="Lundell T."/>
            <person name="Morin E."/>
            <person name="Murat C."/>
            <person name="Riley R."/>
            <person name="Ohm R."/>
            <person name="Sun H."/>
            <person name="Tunlid A."/>
            <person name="Henrissat B."/>
            <person name="Grigoriev I.V."/>
            <person name="Hibbett D.S."/>
            <person name="Martin F."/>
        </authorList>
    </citation>
    <scope>NUCLEOTIDE SEQUENCE [LARGE SCALE GENOMIC DNA]</scope>
    <source>
        <strain evidence="15">MUT 4182</strain>
    </source>
</reference>
<sequence>MLTGHHSPTDFRNPDDPNDTTFDPHPTDYPVVEVEYPAEDAKERYILLVPNDKDHYNPIMELLNAIYAIIKNYFLPHEQIPFGTLPPNPGQTEWTPDQLLIPESYPFPIPAAPPVDYLRNLEKAYNTHDGPLFIQSLQAINRLIRAGKDKMRINAVMGWNGTPPQVWKAVVEECYQRSIGPNIRKLSKYTPFSNEVYGELNASFVSDILFRTDIKANSVFVDLGCGVGNCLIQAALQCGCTSYGIEINENPADLGIAQVAQYYKRLQLWGLNAGQVELVKGDMCNNSAMGEWIKKADVVLVNNWAFSPALNDALSLMFLDLREGARVVSMKPFRRPDFRLTDRTVSSVQAIFRVEEIGFRRGAVSWMAEGGVYYMHTVDRGPVRQFEEKMEQQILAQMQASSQRSAAKRRRKEAAAAAAATSTAAATPEAVPPPPATPASSAVSDATLA</sequence>
<evidence type="ECO:0000256" key="5">
    <source>
        <dbReference type="ARBA" id="ARBA00022679"/>
    </source>
</evidence>
<comment type="function">
    <text evidence="11">Histone methyltransferase that specifically trimethylates histone H3 to form H3K79me3. This methylation is required for telomere silencing and for the pachytene checkpoint during the meiotic cell cycle by allowing the recruitment of RAD9 to double strand breaks. Nucleosomes are preferred as substrate compared to free histone.</text>
</comment>
<dbReference type="InterPro" id="IPR025789">
    <property type="entry name" value="DOT1_dom"/>
</dbReference>
<dbReference type="HOGENOM" id="CLU_027287_1_0_1"/>
<keyword evidence="5 11" id="KW-0808">Transferase</keyword>
<protein>
    <recommendedName>
        <fullName evidence="3 11">Histone-lysine N-methyltransferase, H3 lysine-79 specific</fullName>
        <ecNumber evidence="2 11">2.1.1.360</ecNumber>
    </recommendedName>
    <alternativeName>
        <fullName evidence="9 11">Histone H3-K79 methyltransferase</fullName>
    </alternativeName>
</protein>
<dbReference type="GO" id="GO:0032259">
    <property type="term" value="P:methylation"/>
    <property type="evidence" value="ECO:0007669"/>
    <property type="project" value="UniProtKB-KW"/>
</dbReference>
<dbReference type="GO" id="GO:0006281">
    <property type="term" value="P:DNA repair"/>
    <property type="evidence" value="ECO:0007669"/>
    <property type="project" value="TreeGrafter"/>
</dbReference>
<evidence type="ECO:0000256" key="4">
    <source>
        <dbReference type="ARBA" id="ARBA00022603"/>
    </source>
</evidence>
<reference evidence="14 15" key="1">
    <citation type="submission" date="2014-04" db="EMBL/GenBank/DDBJ databases">
        <authorList>
            <consortium name="DOE Joint Genome Institute"/>
            <person name="Kuo A."/>
            <person name="Girlanda M."/>
            <person name="Perotto S."/>
            <person name="Kohler A."/>
            <person name="Nagy L.G."/>
            <person name="Floudas D."/>
            <person name="Copeland A."/>
            <person name="Barry K.W."/>
            <person name="Cichocki N."/>
            <person name="Veneault-Fourrey C."/>
            <person name="LaButti K."/>
            <person name="Lindquist E.A."/>
            <person name="Lipzen A."/>
            <person name="Lundell T."/>
            <person name="Morin E."/>
            <person name="Murat C."/>
            <person name="Sun H."/>
            <person name="Tunlid A."/>
            <person name="Henrissat B."/>
            <person name="Grigoriev I.V."/>
            <person name="Hibbett D.S."/>
            <person name="Martin F."/>
            <person name="Nordberg H.P."/>
            <person name="Cantor M.N."/>
            <person name="Hua S.X."/>
        </authorList>
    </citation>
    <scope>NUCLEOTIDE SEQUENCE [LARGE SCALE GENOMIC DNA]</scope>
    <source>
        <strain evidence="14 15">MUT 4182</strain>
    </source>
</reference>
<gene>
    <name evidence="14" type="ORF">M407DRAFT_97571</name>
</gene>
<dbReference type="STRING" id="1051891.A0A0C3QH03"/>
<comment type="miscellaneous">
    <text evidence="11">In contrast to other lysine histone methyltransferases, it does not contain a SET domain, suggesting the existence of another mechanism for methylation of lysine residues of histones.</text>
</comment>
<dbReference type="InterPro" id="IPR030445">
    <property type="entry name" value="H3-K79_meTrfase"/>
</dbReference>
<comment type="catalytic activity">
    <reaction evidence="10 11">
        <text>L-lysyl(79)-[histone H3] + 3 S-adenosyl-L-methionine = N(6),N(6),N(6)-trimethyl-L-lysyl(79)-[histone H3] + 3 S-adenosyl-L-homocysteine + 3 H(+)</text>
        <dbReference type="Rhea" id="RHEA:60328"/>
        <dbReference type="Rhea" id="RHEA-COMP:15549"/>
        <dbReference type="Rhea" id="RHEA-COMP:15552"/>
        <dbReference type="ChEBI" id="CHEBI:15378"/>
        <dbReference type="ChEBI" id="CHEBI:29969"/>
        <dbReference type="ChEBI" id="CHEBI:57856"/>
        <dbReference type="ChEBI" id="CHEBI:59789"/>
        <dbReference type="ChEBI" id="CHEBI:61961"/>
        <dbReference type="EC" id="2.1.1.360"/>
    </reaction>
</comment>
<dbReference type="CDD" id="cd02440">
    <property type="entry name" value="AdoMet_MTases"/>
    <property type="match status" value="1"/>
</dbReference>
<feature type="compositionally biased region" description="Low complexity" evidence="12">
    <location>
        <begin position="415"/>
        <end position="429"/>
    </location>
</feature>
<evidence type="ECO:0000313" key="15">
    <source>
        <dbReference type="Proteomes" id="UP000054248"/>
    </source>
</evidence>
<keyword evidence="4 11" id="KW-0489">Methyltransferase</keyword>
<keyword evidence="8 11" id="KW-0539">Nucleus</keyword>
<name>A0A0C3QH03_9AGAM</name>
<keyword evidence="7 11" id="KW-0156">Chromatin regulator</keyword>
<dbReference type="GO" id="GO:0140956">
    <property type="term" value="F:histone H3K79 trimethyltransferase activity"/>
    <property type="evidence" value="ECO:0007669"/>
    <property type="project" value="UniProtKB-EC"/>
</dbReference>
<feature type="compositionally biased region" description="Low complexity" evidence="12">
    <location>
        <begin position="438"/>
        <end position="449"/>
    </location>
</feature>
<evidence type="ECO:0000259" key="13">
    <source>
        <dbReference type="PROSITE" id="PS51569"/>
    </source>
</evidence>